<dbReference type="PROSITE" id="PS51186">
    <property type="entry name" value="GNAT"/>
    <property type="match status" value="1"/>
</dbReference>
<keyword evidence="2" id="KW-0012">Acyltransferase</keyword>
<dbReference type="PANTHER" id="PTHR43877:SF2">
    <property type="entry name" value="AMINOALKYLPHOSPHONATE N-ACETYLTRANSFERASE-RELATED"/>
    <property type="match status" value="1"/>
</dbReference>
<dbReference type="InterPro" id="IPR000182">
    <property type="entry name" value="GNAT_dom"/>
</dbReference>
<proteinExistence type="predicted"/>
<reference evidence="4 5" key="1">
    <citation type="submission" date="2020-04" db="EMBL/GenBank/DDBJ databases">
        <title>Draft genome of Pyxidicoccus fallax type strain.</title>
        <authorList>
            <person name="Whitworth D.E."/>
        </authorList>
    </citation>
    <scope>NUCLEOTIDE SEQUENCE [LARGE SCALE GENOMIC DNA]</scope>
    <source>
        <strain evidence="4 5">DSM 14698</strain>
    </source>
</reference>
<name>A0A848L475_9BACT</name>
<comment type="caution">
    <text evidence="4">The sequence shown here is derived from an EMBL/GenBank/DDBJ whole genome shotgun (WGS) entry which is preliminary data.</text>
</comment>
<keyword evidence="5" id="KW-1185">Reference proteome</keyword>
<gene>
    <name evidence="4" type="ORF">HG543_00830</name>
</gene>
<evidence type="ECO:0000256" key="1">
    <source>
        <dbReference type="ARBA" id="ARBA00022679"/>
    </source>
</evidence>
<dbReference type="Proteomes" id="UP000518300">
    <property type="component" value="Unassembled WGS sequence"/>
</dbReference>
<dbReference type="AlphaFoldDB" id="A0A848L475"/>
<evidence type="ECO:0000256" key="2">
    <source>
        <dbReference type="ARBA" id="ARBA00023315"/>
    </source>
</evidence>
<organism evidence="4 5">
    <name type="scientific">Pyxidicoccus fallax</name>
    <dbReference type="NCBI Taxonomy" id="394095"/>
    <lineage>
        <taxon>Bacteria</taxon>
        <taxon>Pseudomonadati</taxon>
        <taxon>Myxococcota</taxon>
        <taxon>Myxococcia</taxon>
        <taxon>Myxococcales</taxon>
        <taxon>Cystobacterineae</taxon>
        <taxon>Myxococcaceae</taxon>
        <taxon>Pyxidicoccus</taxon>
    </lineage>
</organism>
<dbReference type="SUPFAM" id="SSF55729">
    <property type="entry name" value="Acyl-CoA N-acyltransferases (Nat)"/>
    <property type="match status" value="1"/>
</dbReference>
<dbReference type="Pfam" id="PF00583">
    <property type="entry name" value="Acetyltransf_1"/>
    <property type="match status" value="1"/>
</dbReference>
<sequence length="170" mass="18599">MSTSMEDLIIRPIEPRDDAAVAAIIRTVMPEFGADGPGFAIHDPEVSTMSAAYSRPQHAYFVLERAGRVIGGAGIAPLEGGDPGVCELRKMYFLPEARGLGAGERMLRRCLTFAREAGFRRCYLETLAGMQQAQKLYRRLGFEPLCAPMGKTGHFGCDNWYALDLTKPAA</sequence>
<dbReference type="InterPro" id="IPR016181">
    <property type="entry name" value="Acyl_CoA_acyltransferase"/>
</dbReference>
<evidence type="ECO:0000313" key="5">
    <source>
        <dbReference type="Proteomes" id="UP000518300"/>
    </source>
</evidence>
<dbReference type="CDD" id="cd04301">
    <property type="entry name" value="NAT_SF"/>
    <property type="match status" value="1"/>
</dbReference>
<protein>
    <submittedName>
        <fullName evidence="4">GNAT family N-acetyltransferase</fullName>
    </submittedName>
</protein>
<evidence type="ECO:0000259" key="3">
    <source>
        <dbReference type="PROSITE" id="PS51186"/>
    </source>
</evidence>
<dbReference type="PANTHER" id="PTHR43877">
    <property type="entry name" value="AMINOALKYLPHOSPHONATE N-ACETYLTRANSFERASE-RELATED-RELATED"/>
    <property type="match status" value="1"/>
</dbReference>
<evidence type="ECO:0000313" key="4">
    <source>
        <dbReference type="EMBL" id="NMO13416.1"/>
    </source>
</evidence>
<accession>A0A848L475</accession>
<feature type="domain" description="N-acetyltransferase" evidence="3">
    <location>
        <begin position="8"/>
        <end position="166"/>
    </location>
</feature>
<dbReference type="EMBL" id="JABBJJ010000002">
    <property type="protein sequence ID" value="NMO13416.1"/>
    <property type="molecule type" value="Genomic_DNA"/>
</dbReference>
<dbReference type="Gene3D" id="3.40.630.30">
    <property type="match status" value="1"/>
</dbReference>
<keyword evidence="1 4" id="KW-0808">Transferase</keyword>
<dbReference type="InterPro" id="IPR050832">
    <property type="entry name" value="Bact_Acetyltransf"/>
</dbReference>
<dbReference type="RefSeq" id="WP_169342693.1">
    <property type="nucleotide sequence ID" value="NZ_JABBJJ010000002.1"/>
</dbReference>
<dbReference type="GO" id="GO:0016747">
    <property type="term" value="F:acyltransferase activity, transferring groups other than amino-acyl groups"/>
    <property type="evidence" value="ECO:0007669"/>
    <property type="project" value="InterPro"/>
</dbReference>